<dbReference type="RefSeq" id="WP_134362718.1">
    <property type="nucleotide sequence ID" value="NZ_SOGJ01000012.1"/>
</dbReference>
<gene>
    <name evidence="2" type="ORF">E3O65_05410</name>
</gene>
<feature type="compositionally biased region" description="Pro residues" evidence="1">
    <location>
        <begin position="39"/>
        <end position="71"/>
    </location>
</feature>
<accession>A0ABY2J6X7</accession>
<feature type="region of interest" description="Disordered" evidence="1">
    <location>
        <begin position="29"/>
        <end position="77"/>
    </location>
</feature>
<evidence type="ECO:0000313" key="2">
    <source>
        <dbReference type="EMBL" id="TFC99813.1"/>
    </source>
</evidence>
<reference evidence="2 3" key="1">
    <citation type="submission" date="2019-03" db="EMBL/GenBank/DDBJ databases">
        <title>Genomics of glacier-inhabiting Cryobacterium strains.</title>
        <authorList>
            <person name="Liu Q."/>
            <person name="Xin Y.-H."/>
        </authorList>
    </citation>
    <scope>NUCLEOTIDE SEQUENCE [LARGE SCALE GENOMIC DNA]</scope>
    <source>
        <strain evidence="2 3">TMT4-23</strain>
    </source>
</reference>
<proteinExistence type="predicted"/>
<dbReference type="EMBL" id="SOGJ01000012">
    <property type="protein sequence ID" value="TFC99813.1"/>
    <property type="molecule type" value="Genomic_DNA"/>
</dbReference>
<organism evidence="2 3">
    <name type="scientific">Cryobacterium breve</name>
    <dbReference type="NCBI Taxonomy" id="1259258"/>
    <lineage>
        <taxon>Bacteria</taxon>
        <taxon>Bacillati</taxon>
        <taxon>Actinomycetota</taxon>
        <taxon>Actinomycetes</taxon>
        <taxon>Micrococcales</taxon>
        <taxon>Microbacteriaceae</taxon>
        <taxon>Cryobacterium</taxon>
    </lineage>
</organism>
<name>A0ABY2J6X7_9MICO</name>
<keyword evidence="3" id="KW-1185">Reference proteome</keyword>
<comment type="caution">
    <text evidence="2">The sequence shown here is derived from an EMBL/GenBank/DDBJ whole genome shotgun (WGS) entry which is preliminary data.</text>
</comment>
<dbReference type="Proteomes" id="UP000298355">
    <property type="component" value="Unassembled WGS sequence"/>
</dbReference>
<sequence length="213" mass="21489">MFKHLAHPAARNSDGMAIIGRTLHDLRGIRFGEGEGGNTPPPAAPPVAAPAPVAAPPTPVAPPATPAPAAPAPVNYNGDPDKYVRELREEAKGYRIASETAAASLATANAERDAAASARDELARTNRLILAAPKLGANADLLLDSSSFTKTFAAVDLNDQAAVNQAITDALEKNSAFRSGPALPASSGGGHQGGHPSATPTSLEAAVKTALGG</sequence>
<evidence type="ECO:0000256" key="1">
    <source>
        <dbReference type="SAM" id="MobiDB-lite"/>
    </source>
</evidence>
<protein>
    <recommendedName>
        <fullName evidence="4">DUF4355 domain-containing protein</fullName>
    </recommendedName>
</protein>
<evidence type="ECO:0008006" key="4">
    <source>
        <dbReference type="Google" id="ProtNLM"/>
    </source>
</evidence>
<evidence type="ECO:0000313" key="3">
    <source>
        <dbReference type="Proteomes" id="UP000298355"/>
    </source>
</evidence>
<feature type="region of interest" description="Disordered" evidence="1">
    <location>
        <begin position="178"/>
        <end position="213"/>
    </location>
</feature>